<evidence type="ECO:0000313" key="1">
    <source>
        <dbReference type="EMBL" id="KAA1129776.1"/>
    </source>
</evidence>
<dbReference type="Proteomes" id="UP000325313">
    <property type="component" value="Unassembled WGS sequence"/>
</dbReference>
<protein>
    <submittedName>
        <fullName evidence="1">Uncharacterized protein</fullName>
    </submittedName>
</protein>
<evidence type="ECO:0000313" key="2">
    <source>
        <dbReference type="Proteomes" id="UP000325313"/>
    </source>
</evidence>
<dbReference type="AlphaFoldDB" id="A0A5B0RUW3"/>
<sequence>MTTSCRRIHPSLWPSHLSFPFEFKWAMGLAIMGGRDYRRTGCSPPLFSMIAETSND</sequence>
<organism evidence="1 2">
    <name type="scientific">Puccinia graminis f. sp. tritici</name>
    <dbReference type="NCBI Taxonomy" id="56615"/>
    <lineage>
        <taxon>Eukaryota</taxon>
        <taxon>Fungi</taxon>
        <taxon>Dikarya</taxon>
        <taxon>Basidiomycota</taxon>
        <taxon>Pucciniomycotina</taxon>
        <taxon>Pucciniomycetes</taxon>
        <taxon>Pucciniales</taxon>
        <taxon>Pucciniaceae</taxon>
        <taxon>Puccinia</taxon>
    </lineage>
</organism>
<name>A0A5B0RUW3_PUCGR</name>
<dbReference type="EMBL" id="VDEP01000128">
    <property type="protein sequence ID" value="KAA1129776.1"/>
    <property type="molecule type" value="Genomic_DNA"/>
</dbReference>
<proteinExistence type="predicted"/>
<reference evidence="1 2" key="1">
    <citation type="submission" date="2019-05" db="EMBL/GenBank/DDBJ databases">
        <title>Emergence of the Ug99 lineage of the wheat stem rust pathogen through somatic hybridization.</title>
        <authorList>
            <person name="Li F."/>
            <person name="Upadhyaya N.M."/>
            <person name="Sperschneider J."/>
            <person name="Matny O."/>
            <person name="Nguyen-Phuc H."/>
            <person name="Mago R."/>
            <person name="Raley C."/>
            <person name="Miller M.E."/>
            <person name="Silverstein K.A.T."/>
            <person name="Henningsen E."/>
            <person name="Hirsch C.D."/>
            <person name="Visser B."/>
            <person name="Pretorius Z.A."/>
            <person name="Steffenson B.J."/>
            <person name="Schwessinger B."/>
            <person name="Dodds P.N."/>
            <person name="Figueroa M."/>
        </authorList>
    </citation>
    <scope>NUCLEOTIDE SEQUENCE [LARGE SCALE GENOMIC DNA]</scope>
    <source>
        <strain evidence="1 2">Ug99</strain>
    </source>
</reference>
<accession>A0A5B0RUW3</accession>
<gene>
    <name evidence="1" type="ORF">PGTUg99_000029</name>
</gene>
<comment type="caution">
    <text evidence="1">The sequence shown here is derived from an EMBL/GenBank/DDBJ whole genome shotgun (WGS) entry which is preliminary data.</text>
</comment>